<dbReference type="EMBL" id="JAPOHD010000014">
    <property type="protein sequence ID" value="MCY1720250.1"/>
    <property type="molecule type" value="Genomic_DNA"/>
</dbReference>
<gene>
    <name evidence="1" type="ORF">OU798_07840</name>
</gene>
<evidence type="ECO:0000313" key="1">
    <source>
        <dbReference type="EMBL" id="MCY1720250.1"/>
    </source>
</evidence>
<reference evidence="1" key="1">
    <citation type="submission" date="2022-11" db="EMBL/GenBank/DDBJ databases">
        <title>Marilongibacter aestuarii gen. nov., sp. nov., isolated from tidal flat sediment.</title>
        <authorList>
            <person name="Jiayan W."/>
        </authorList>
    </citation>
    <scope>NUCLEOTIDE SEQUENCE</scope>
    <source>
        <strain evidence="1">Z1-6</strain>
    </source>
</reference>
<name>A0A9X3F4J7_9BACT</name>
<dbReference type="AlphaFoldDB" id="A0A9X3F4J7"/>
<dbReference type="Proteomes" id="UP001145087">
    <property type="component" value="Unassembled WGS sequence"/>
</dbReference>
<proteinExistence type="predicted"/>
<keyword evidence="2" id="KW-1185">Reference proteome</keyword>
<evidence type="ECO:0000313" key="2">
    <source>
        <dbReference type="Proteomes" id="UP001145087"/>
    </source>
</evidence>
<comment type="caution">
    <text evidence="1">The sequence shown here is derived from an EMBL/GenBank/DDBJ whole genome shotgun (WGS) entry which is preliminary data.</text>
</comment>
<dbReference type="RefSeq" id="WP_343332584.1">
    <property type="nucleotide sequence ID" value="NZ_JAPOHD010000014.1"/>
</dbReference>
<protein>
    <submittedName>
        <fullName evidence="1">Uncharacterized protein</fullName>
    </submittedName>
</protein>
<sequence>MASKSETGHAINVAHFNDLISFVTGYGTTYNPSNAALSLPALQTLATSAGNSIAAINVAVAPYNTAVAAREVMYAPLSKLVTRVMSFLKASGVSQQVYDSVNTVARKIKGGRASAKVAPAVPTGDETTAGEVKQVSASQMSYDSREENFAKFIQLLIAIPEYAPNEVELQTATLTELSTGLKEKNDAVINAEVPLSNARIQRNEVLYTSTTGLCDIALTVKNYIKAIFGATSPQYRQISKLTFKKVS</sequence>
<organism evidence="1 2">
    <name type="scientific">Draconibacterium aestuarii</name>
    <dbReference type="NCBI Taxonomy" id="2998507"/>
    <lineage>
        <taxon>Bacteria</taxon>
        <taxon>Pseudomonadati</taxon>
        <taxon>Bacteroidota</taxon>
        <taxon>Bacteroidia</taxon>
        <taxon>Marinilabiliales</taxon>
        <taxon>Prolixibacteraceae</taxon>
        <taxon>Draconibacterium</taxon>
    </lineage>
</organism>
<accession>A0A9X3F4J7</accession>